<organism evidence="8 9">
    <name type="scientific">Rahnella laticis</name>
    <dbReference type="NCBI Taxonomy" id="2787622"/>
    <lineage>
        <taxon>Bacteria</taxon>
        <taxon>Pseudomonadati</taxon>
        <taxon>Pseudomonadota</taxon>
        <taxon>Gammaproteobacteria</taxon>
        <taxon>Enterobacterales</taxon>
        <taxon>Yersiniaceae</taxon>
        <taxon>Rahnella</taxon>
    </lineage>
</organism>
<name>A0ABS0E7W5_9GAMM</name>
<evidence type="ECO:0000256" key="1">
    <source>
        <dbReference type="ARBA" id="ARBA00022491"/>
    </source>
</evidence>
<keyword evidence="2" id="KW-0805">Transcription regulation</keyword>
<dbReference type="PANTHER" id="PTHR30290">
    <property type="entry name" value="PERIPLASMIC BINDING COMPONENT OF ABC TRANSPORTER"/>
    <property type="match status" value="1"/>
</dbReference>
<dbReference type="Proteomes" id="UP000636811">
    <property type="component" value="Unassembled WGS sequence"/>
</dbReference>
<dbReference type="InterPro" id="IPR023767">
    <property type="entry name" value="Tscrpt_reg_SgrR"/>
</dbReference>
<dbReference type="InterPro" id="IPR000914">
    <property type="entry name" value="SBP_5_dom"/>
</dbReference>
<keyword evidence="3" id="KW-0238">DNA-binding</keyword>
<evidence type="ECO:0000256" key="5">
    <source>
        <dbReference type="ARBA" id="ARBA00023163"/>
    </source>
</evidence>
<evidence type="ECO:0000256" key="3">
    <source>
        <dbReference type="ARBA" id="ARBA00023125"/>
    </source>
</evidence>
<dbReference type="RefSeq" id="WP_195813711.1">
    <property type="nucleotide sequence ID" value="NZ_JADOBI010000003.1"/>
</dbReference>
<keyword evidence="1" id="KW-0678">Repressor</keyword>
<keyword evidence="9" id="KW-1185">Reference proteome</keyword>
<dbReference type="Gene3D" id="3.40.190.10">
    <property type="entry name" value="Periplasmic binding protein-like II"/>
    <property type="match status" value="1"/>
</dbReference>
<evidence type="ECO:0000259" key="6">
    <source>
        <dbReference type="Pfam" id="PF00496"/>
    </source>
</evidence>
<keyword evidence="5" id="KW-0804">Transcription</keyword>
<dbReference type="Pfam" id="PF12793">
    <property type="entry name" value="SgrR_N"/>
    <property type="match status" value="1"/>
</dbReference>
<evidence type="ECO:0000256" key="2">
    <source>
        <dbReference type="ARBA" id="ARBA00023015"/>
    </source>
</evidence>
<dbReference type="SUPFAM" id="SSF53850">
    <property type="entry name" value="Periplasmic binding protein-like II"/>
    <property type="match status" value="1"/>
</dbReference>
<keyword evidence="4" id="KW-0010">Activator</keyword>
<feature type="domain" description="Solute-binding protein family 5" evidence="6">
    <location>
        <begin position="163"/>
        <end position="306"/>
    </location>
</feature>
<comment type="caution">
    <text evidence="8">The sequence shown here is derived from an EMBL/GenBank/DDBJ whole genome shotgun (WGS) entry which is preliminary data.</text>
</comment>
<feature type="domain" description="Transcriptional regulator SgrR N-terminal HTH" evidence="7">
    <location>
        <begin position="5"/>
        <end position="118"/>
    </location>
</feature>
<evidence type="ECO:0000313" key="8">
    <source>
        <dbReference type="EMBL" id="MBF7979364.1"/>
    </source>
</evidence>
<dbReference type="InterPro" id="IPR039424">
    <property type="entry name" value="SBP_5"/>
</dbReference>
<dbReference type="CDD" id="cd08507">
    <property type="entry name" value="PBP2_SgrR_like"/>
    <property type="match status" value="1"/>
</dbReference>
<accession>A0ABS0E7W5</accession>
<dbReference type="PANTHER" id="PTHR30290:SF72">
    <property type="entry name" value="HTH-TYPE TRANSCRIPTIONAL REGULATOR SGRR"/>
    <property type="match status" value="1"/>
</dbReference>
<evidence type="ECO:0000259" key="7">
    <source>
        <dbReference type="Pfam" id="PF12793"/>
    </source>
</evidence>
<proteinExistence type="predicted"/>
<evidence type="ECO:0000256" key="4">
    <source>
        <dbReference type="ARBA" id="ARBA00023159"/>
    </source>
</evidence>
<reference evidence="8 9" key="1">
    <citation type="submission" date="2020-11" db="EMBL/GenBank/DDBJ databases">
        <title>Taxonomic investigation of Rahnella strains.</title>
        <authorList>
            <person name="Lee S.D."/>
        </authorList>
    </citation>
    <scope>NUCLEOTIDE SEQUENCE [LARGE SCALE GENOMIC DNA]</scope>
    <source>
        <strain evidence="8 9">SAP-17</strain>
    </source>
</reference>
<evidence type="ECO:0000313" key="9">
    <source>
        <dbReference type="Proteomes" id="UP000636811"/>
    </source>
</evidence>
<dbReference type="EMBL" id="JADOBI010000003">
    <property type="protein sequence ID" value="MBF7979364.1"/>
    <property type="molecule type" value="Genomic_DNA"/>
</dbReference>
<dbReference type="Pfam" id="PF00496">
    <property type="entry name" value="SBP_bac_5"/>
    <property type="match status" value="1"/>
</dbReference>
<gene>
    <name evidence="8" type="primary">sgrR</name>
    <name evidence="8" type="ORF">IV433_08050</name>
</gene>
<dbReference type="NCBIfam" id="NF010149">
    <property type="entry name" value="PRK13626.1"/>
    <property type="match status" value="1"/>
</dbReference>
<dbReference type="InterPro" id="IPR025370">
    <property type="entry name" value="SgrR_HTH_N"/>
</dbReference>
<protein>
    <submittedName>
        <fullName evidence="8">HTH-type transcriptional regulator SgrR</fullName>
    </submittedName>
</protein>
<sequence length="553" mass="64024">MTSSRLQQQFIRLWQSCHGEETETTLLALSEILNCSRRHMRSLLSTMQDQGWLSWDAEAGRGKRSKLTFLYTGLALQQQRAEELLEQDRIDQLVQLVGDKSMVRQMLLSQLGRSFRQGKHILRVLYYRPLFNLLPGTMLRRSETHIARQIFSGLTRINEEKGEVEGDLAHHWQEISPLHWRFYLRPAIHFHHGRELEMADIITTFARLKTHRLFGNIVSVISPTPNVIDIHLNAPDHWLPWLFGNIHATILPQEWESLPDFARHPVGTGPYAVVRNQKTQLRIRAFDEYFGFRALIDEVNIWVLPELSEELVHSGVQLQADESGKSELESRLEEGCYFLLFDQRSPVGQNAQTRQWLCDLFNPIALLNAAEPVYQRYWSPAYGLLPRWHHKALLPRPPKPDGLTQVTLTFYNEHSEHHAICNALRPLLAAEGIELVIQIVDYAVWYRGGVKTDLWLGSANFTLPLEFSLFASFFELPLLAYCFPQTMDEDAALWHAGKLSIADWSQKQIASHHIHPLFHHWLVLQGQRSMRGVRMNTLGWFDFKSAWFAPPDS</sequence>